<evidence type="ECO:0000313" key="3">
    <source>
        <dbReference type="Proteomes" id="UP001589645"/>
    </source>
</evidence>
<dbReference type="RefSeq" id="WP_390191276.1">
    <property type="nucleotide sequence ID" value="NZ_JBHMEP010000001.1"/>
</dbReference>
<dbReference type="Gene3D" id="2.60.120.10">
    <property type="entry name" value="Jelly Rolls"/>
    <property type="match status" value="1"/>
</dbReference>
<feature type="domain" description="TehB/YeaR-like" evidence="1">
    <location>
        <begin position="14"/>
        <end position="94"/>
    </location>
</feature>
<keyword evidence="3" id="KW-1185">Reference proteome</keyword>
<comment type="caution">
    <text evidence="2">The sequence shown here is derived from an EMBL/GenBank/DDBJ whole genome shotgun (WGS) entry which is preliminary data.</text>
</comment>
<dbReference type="InterPro" id="IPR015392">
    <property type="entry name" value="TehB/YeaR-like_dom"/>
</dbReference>
<dbReference type="SUPFAM" id="SSF51197">
    <property type="entry name" value="Clavaminate synthase-like"/>
    <property type="match status" value="1"/>
</dbReference>
<dbReference type="Proteomes" id="UP001589645">
    <property type="component" value="Unassembled WGS sequence"/>
</dbReference>
<protein>
    <submittedName>
        <fullName evidence="2">DUF1971 domain-containing protein</fullName>
    </submittedName>
</protein>
<dbReference type="InterPro" id="IPR014710">
    <property type="entry name" value="RmlC-like_jellyroll"/>
</dbReference>
<sequence>MNHQRIPKHWTIQRSTPFFTQDNVPRALLSHHNTAEGIFGQLCVMEGIVIYYGFASEHATEPEIKLLIPAGTFATSPPLYWHRIEMSDDAHFNINFWSESEKKNQNMFNTKS</sequence>
<evidence type="ECO:0000259" key="1">
    <source>
        <dbReference type="Pfam" id="PF09313"/>
    </source>
</evidence>
<evidence type="ECO:0000313" key="2">
    <source>
        <dbReference type="EMBL" id="MFB9135044.1"/>
    </source>
</evidence>
<organism evidence="2 3">
    <name type="scientific">Vibrio olivae</name>
    <dbReference type="NCBI Taxonomy" id="1243002"/>
    <lineage>
        <taxon>Bacteria</taxon>
        <taxon>Pseudomonadati</taxon>
        <taxon>Pseudomonadota</taxon>
        <taxon>Gammaproteobacteria</taxon>
        <taxon>Vibrionales</taxon>
        <taxon>Vibrionaceae</taxon>
        <taxon>Vibrio</taxon>
    </lineage>
</organism>
<name>A0ABV5HLM5_9VIBR</name>
<dbReference type="PIRSF" id="PIRSF020632">
    <property type="entry name" value="YeaR"/>
    <property type="match status" value="1"/>
</dbReference>
<dbReference type="EMBL" id="JBHMEP010000001">
    <property type="protein sequence ID" value="MFB9135044.1"/>
    <property type="molecule type" value="Genomic_DNA"/>
</dbReference>
<gene>
    <name evidence="2" type="ORF">ACFFUV_08715</name>
</gene>
<accession>A0ABV5HLM5</accession>
<proteinExistence type="predicted"/>
<reference evidence="2 3" key="1">
    <citation type="submission" date="2024-09" db="EMBL/GenBank/DDBJ databases">
        <authorList>
            <person name="Sun Q."/>
            <person name="Mori K."/>
        </authorList>
    </citation>
    <scope>NUCLEOTIDE SEQUENCE [LARGE SCALE GENOMIC DNA]</scope>
    <source>
        <strain evidence="2 3">CECT 8064</strain>
    </source>
</reference>
<dbReference type="Pfam" id="PF09313">
    <property type="entry name" value="TehB-like"/>
    <property type="match status" value="1"/>
</dbReference>
<dbReference type="InterPro" id="IPR014510">
    <property type="entry name" value="Tellurite-R_YeaR"/>
</dbReference>